<protein>
    <submittedName>
        <fullName evidence="2">Uncharacterized protein</fullName>
    </submittedName>
</protein>
<comment type="caution">
    <text evidence="2">The sequence shown here is derived from an EMBL/GenBank/DDBJ whole genome shotgun (WGS) entry which is preliminary data.</text>
</comment>
<evidence type="ECO:0000256" key="1">
    <source>
        <dbReference type="SAM" id="MobiDB-lite"/>
    </source>
</evidence>
<proteinExistence type="predicted"/>
<feature type="compositionally biased region" description="Basic and acidic residues" evidence="1">
    <location>
        <begin position="52"/>
        <end position="70"/>
    </location>
</feature>
<feature type="region of interest" description="Disordered" evidence="1">
    <location>
        <begin position="1"/>
        <end position="25"/>
    </location>
</feature>
<gene>
    <name evidence="2" type="ORF">TWF481_001154</name>
</gene>
<keyword evidence="3" id="KW-1185">Reference proteome</keyword>
<reference evidence="2 3" key="1">
    <citation type="submission" date="2023-08" db="EMBL/GenBank/DDBJ databases">
        <authorList>
            <person name="Palmer J.M."/>
        </authorList>
    </citation>
    <scope>NUCLEOTIDE SEQUENCE [LARGE SCALE GENOMIC DNA]</scope>
    <source>
        <strain evidence="2 3">TWF481</strain>
    </source>
</reference>
<feature type="compositionally biased region" description="Basic and acidic residues" evidence="1">
    <location>
        <begin position="1"/>
        <end position="13"/>
    </location>
</feature>
<accession>A0AAV9WPQ6</accession>
<evidence type="ECO:0000313" key="2">
    <source>
        <dbReference type="EMBL" id="KAK6512264.1"/>
    </source>
</evidence>
<dbReference type="AlphaFoldDB" id="A0AAV9WPQ6"/>
<dbReference type="EMBL" id="JAVHJL010000001">
    <property type="protein sequence ID" value="KAK6512264.1"/>
    <property type="molecule type" value="Genomic_DNA"/>
</dbReference>
<sequence length="70" mass="8097">MVYKFCEGKKQNEEEMGSSLDDKTTKTAGFFDNEVIRVANGGLQQQNEEDERMSKDKSKRDEDETRVECL</sequence>
<feature type="region of interest" description="Disordered" evidence="1">
    <location>
        <begin position="39"/>
        <end position="70"/>
    </location>
</feature>
<name>A0AAV9WPQ6_9PEZI</name>
<dbReference type="Proteomes" id="UP001370758">
    <property type="component" value="Unassembled WGS sequence"/>
</dbReference>
<organism evidence="2 3">
    <name type="scientific">Arthrobotrys musiformis</name>
    <dbReference type="NCBI Taxonomy" id="47236"/>
    <lineage>
        <taxon>Eukaryota</taxon>
        <taxon>Fungi</taxon>
        <taxon>Dikarya</taxon>
        <taxon>Ascomycota</taxon>
        <taxon>Pezizomycotina</taxon>
        <taxon>Orbiliomycetes</taxon>
        <taxon>Orbiliales</taxon>
        <taxon>Orbiliaceae</taxon>
        <taxon>Arthrobotrys</taxon>
    </lineage>
</organism>
<evidence type="ECO:0000313" key="3">
    <source>
        <dbReference type="Proteomes" id="UP001370758"/>
    </source>
</evidence>